<dbReference type="Proteomes" id="UP000324222">
    <property type="component" value="Unassembled WGS sequence"/>
</dbReference>
<reference evidence="1 2" key="1">
    <citation type="submission" date="2019-05" db="EMBL/GenBank/DDBJ databases">
        <title>Another draft genome of Portunus trituberculatus and its Hox gene families provides insights of decapod evolution.</title>
        <authorList>
            <person name="Jeong J.-H."/>
            <person name="Song I."/>
            <person name="Kim S."/>
            <person name="Choi T."/>
            <person name="Kim D."/>
            <person name="Ryu S."/>
            <person name="Kim W."/>
        </authorList>
    </citation>
    <scope>NUCLEOTIDE SEQUENCE [LARGE SCALE GENOMIC DNA]</scope>
    <source>
        <tissue evidence="1">Muscle</tissue>
    </source>
</reference>
<dbReference type="EMBL" id="VSRR010103168">
    <property type="protein sequence ID" value="MPC95684.1"/>
    <property type="molecule type" value="Genomic_DNA"/>
</dbReference>
<organism evidence="1 2">
    <name type="scientific">Portunus trituberculatus</name>
    <name type="common">Swimming crab</name>
    <name type="synonym">Neptunus trituberculatus</name>
    <dbReference type="NCBI Taxonomy" id="210409"/>
    <lineage>
        <taxon>Eukaryota</taxon>
        <taxon>Metazoa</taxon>
        <taxon>Ecdysozoa</taxon>
        <taxon>Arthropoda</taxon>
        <taxon>Crustacea</taxon>
        <taxon>Multicrustacea</taxon>
        <taxon>Malacostraca</taxon>
        <taxon>Eumalacostraca</taxon>
        <taxon>Eucarida</taxon>
        <taxon>Decapoda</taxon>
        <taxon>Pleocyemata</taxon>
        <taxon>Brachyura</taxon>
        <taxon>Eubrachyura</taxon>
        <taxon>Portunoidea</taxon>
        <taxon>Portunidae</taxon>
        <taxon>Portuninae</taxon>
        <taxon>Portunus</taxon>
    </lineage>
</organism>
<name>A0A5B7JTN5_PORTR</name>
<evidence type="ECO:0000313" key="1">
    <source>
        <dbReference type="EMBL" id="MPC95684.1"/>
    </source>
</evidence>
<proteinExistence type="predicted"/>
<keyword evidence="2" id="KW-1185">Reference proteome</keyword>
<evidence type="ECO:0000313" key="2">
    <source>
        <dbReference type="Proteomes" id="UP000324222"/>
    </source>
</evidence>
<comment type="caution">
    <text evidence="1">The sequence shown here is derived from an EMBL/GenBank/DDBJ whole genome shotgun (WGS) entry which is preliminary data.</text>
</comment>
<sequence>MLVFPGLSSGRGKPGRRAKRAIRLILHVPQFSFPTVEWYKTGFYLPRRRSAPRLHHYATTQATRALLPTPATLSGTRCLCLLPPAARASNTRPAALPSRSFVKLISDS</sequence>
<gene>
    <name evidence="1" type="ORF">E2C01_090906</name>
</gene>
<protein>
    <submittedName>
        <fullName evidence="1">Uncharacterized protein</fullName>
    </submittedName>
</protein>
<dbReference type="AlphaFoldDB" id="A0A5B7JTN5"/>
<accession>A0A5B7JTN5</accession>